<comment type="caution">
    <text evidence="1">The sequence shown here is derived from an EMBL/GenBank/DDBJ whole genome shotgun (WGS) entry which is preliminary data.</text>
</comment>
<name>A0ACB0ZVV5_MELEN</name>
<proteinExistence type="predicted"/>
<reference evidence="1" key="1">
    <citation type="submission" date="2023-11" db="EMBL/GenBank/DDBJ databases">
        <authorList>
            <person name="Poullet M."/>
        </authorList>
    </citation>
    <scope>NUCLEOTIDE SEQUENCE</scope>
    <source>
        <strain evidence="1">E1834</strain>
    </source>
</reference>
<evidence type="ECO:0000313" key="1">
    <source>
        <dbReference type="EMBL" id="CAK5083269.1"/>
    </source>
</evidence>
<protein>
    <submittedName>
        <fullName evidence="1">Uncharacterized protein</fullName>
    </submittedName>
</protein>
<sequence>MLKENLNLLEDPRSLISLVQVGLENSDDSLKAQFYIYTLDNKGEKVFCSL</sequence>
<organism evidence="1 2">
    <name type="scientific">Meloidogyne enterolobii</name>
    <name type="common">Root-knot nematode worm</name>
    <name type="synonym">Meloidogyne mayaguensis</name>
    <dbReference type="NCBI Taxonomy" id="390850"/>
    <lineage>
        <taxon>Eukaryota</taxon>
        <taxon>Metazoa</taxon>
        <taxon>Ecdysozoa</taxon>
        <taxon>Nematoda</taxon>
        <taxon>Chromadorea</taxon>
        <taxon>Rhabditida</taxon>
        <taxon>Tylenchina</taxon>
        <taxon>Tylenchomorpha</taxon>
        <taxon>Tylenchoidea</taxon>
        <taxon>Meloidogynidae</taxon>
        <taxon>Meloidogyninae</taxon>
        <taxon>Meloidogyne</taxon>
    </lineage>
</organism>
<accession>A0ACB0ZVV5</accession>
<evidence type="ECO:0000313" key="2">
    <source>
        <dbReference type="Proteomes" id="UP001497535"/>
    </source>
</evidence>
<gene>
    <name evidence="1" type="ORF">MENTE1834_LOCUS30594</name>
</gene>
<dbReference type="Proteomes" id="UP001497535">
    <property type="component" value="Unassembled WGS sequence"/>
</dbReference>
<keyword evidence="2" id="KW-1185">Reference proteome</keyword>
<dbReference type="EMBL" id="CAVMJV010000050">
    <property type="protein sequence ID" value="CAK5083269.1"/>
    <property type="molecule type" value="Genomic_DNA"/>
</dbReference>